<comment type="caution">
    <text evidence="1">The sequence shown here is derived from an EMBL/GenBank/DDBJ whole genome shotgun (WGS) entry which is preliminary data.</text>
</comment>
<protein>
    <submittedName>
        <fullName evidence="1">Uncharacterized protein</fullName>
    </submittedName>
</protein>
<sequence>KQQILIKNVFFF</sequence>
<dbReference type="EMBL" id="BGPR01000003">
    <property type="protein sequence ID" value="GBL73196.1"/>
    <property type="molecule type" value="Genomic_DNA"/>
</dbReference>
<name>A0A4Y2A1N3_ARAVE</name>
<accession>A0A4Y2A1N3</accession>
<gene>
    <name evidence="1" type="ORF">AVEN_159262_1</name>
</gene>
<organism evidence="1 2">
    <name type="scientific">Araneus ventricosus</name>
    <name type="common">Orbweaver spider</name>
    <name type="synonym">Epeira ventricosa</name>
    <dbReference type="NCBI Taxonomy" id="182803"/>
    <lineage>
        <taxon>Eukaryota</taxon>
        <taxon>Metazoa</taxon>
        <taxon>Ecdysozoa</taxon>
        <taxon>Arthropoda</taxon>
        <taxon>Chelicerata</taxon>
        <taxon>Arachnida</taxon>
        <taxon>Araneae</taxon>
        <taxon>Araneomorphae</taxon>
        <taxon>Entelegynae</taxon>
        <taxon>Araneoidea</taxon>
        <taxon>Araneidae</taxon>
        <taxon>Araneus</taxon>
    </lineage>
</organism>
<reference evidence="1 2" key="1">
    <citation type="journal article" date="2019" name="Sci. Rep.">
        <title>Orb-weaving spider Araneus ventricosus genome elucidates the spidroin gene catalogue.</title>
        <authorList>
            <person name="Kono N."/>
            <person name="Nakamura H."/>
            <person name="Ohtoshi R."/>
            <person name="Moran D.A.P."/>
            <person name="Shinohara A."/>
            <person name="Yoshida Y."/>
            <person name="Fujiwara M."/>
            <person name="Mori M."/>
            <person name="Tomita M."/>
            <person name="Arakawa K."/>
        </authorList>
    </citation>
    <scope>NUCLEOTIDE SEQUENCE [LARGE SCALE GENOMIC DNA]</scope>
</reference>
<feature type="non-terminal residue" evidence="1">
    <location>
        <position position="1"/>
    </location>
</feature>
<evidence type="ECO:0000313" key="1">
    <source>
        <dbReference type="EMBL" id="GBL73196.1"/>
    </source>
</evidence>
<proteinExistence type="predicted"/>
<keyword evidence="2" id="KW-1185">Reference proteome</keyword>
<dbReference type="Proteomes" id="UP000499080">
    <property type="component" value="Unassembled WGS sequence"/>
</dbReference>
<evidence type="ECO:0000313" key="2">
    <source>
        <dbReference type="Proteomes" id="UP000499080"/>
    </source>
</evidence>
<feature type="non-terminal residue" evidence="1">
    <location>
        <position position="12"/>
    </location>
</feature>